<keyword evidence="5 11" id="KW-0808">Transferase</keyword>
<dbReference type="EC" id="2.7.7.6" evidence="2 11"/>
<dbReference type="AlphaFoldDB" id="A0A519BQ34"/>
<dbReference type="SMART" id="SM00662">
    <property type="entry name" value="RPOLD"/>
    <property type="match status" value="1"/>
</dbReference>
<feature type="coiled-coil region" evidence="12">
    <location>
        <begin position="249"/>
        <end position="276"/>
    </location>
</feature>
<dbReference type="GO" id="GO:0046983">
    <property type="term" value="F:protein dimerization activity"/>
    <property type="evidence" value="ECO:0007669"/>
    <property type="project" value="InterPro"/>
</dbReference>
<evidence type="ECO:0000256" key="10">
    <source>
        <dbReference type="ARBA" id="ARBA00048552"/>
    </source>
</evidence>
<dbReference type="NCBIfam" id="NF003519">
    <property type="entry name" value="PRK05182.2-5"/>
    <property type="match status" value="1"/>
</dbReference>
<comment type="caution">
    <text evidence="14">The sequence shown here is derived from an EMBL/GenBank/DDBJ whole genome shotgun (WGS) entry which is preliminary data.</text>
</comment>
<evidence type="ECO:0000256" key="7">
    <source>
        <dbReference type="ARBA" id="ARBA00023163"/>
    </source>
</evidence>
<evidence type="ECO:0000313" key="15">
    <source>
        <dbReference type="Proteomes" id="UP000319296"/>
    </source>
</evidence>
<dbReference type="Pfam" id="PF01193">
    <property type="entry name" value="RNA_pol_L"/>
    <property type="match status" value="1"/>
</dbReference>
<dbReference type="FunFam" id="2.170.120.12:FF:000001">
    <property type="entry name" value="DNA-directed RNA polymerase subunit alpha"/>
    <property type="match status" value="1"/>
</dbReference>
<dbReference type="Gene3D" id="3.30.1360.10">
    <property type="entry name" value="RNA polymerase, RBP11-like subunit"/>
    <property type="match status" value="1"/>
</dbReference>
<dbReference type="InterPro" id="IPR036643">
    <property type="entry name" value="RNApol_insert_sf"/>
</dbReference>
<dbReference type="FunFam" id="1.10.150.20:FF:000001">
    <property type="entry name" value="DNA-directed RNA polymerase subunit alpha"/>
    <property type="match status" value="1"/>
</dbReference>
<dbReference type="GO" id="GO:0006351">
    <property type="term" value="P:DNA-templated transcription"/>
    <property type="evidence" value="ECO:0007669"/>
    <property type="project" value="UniProtKB-UniRule"/>
</dbReference>
<evidence type="ECO:0000256" key="8">
    <source>
        <dbReference type="ARBA" id="ARBA00032524"/>
    </source>
</evidence>
<dbReference type="NCBIfam" id="TIGR02027">
    <property type="entry name" value="rpoA"/>
    <property type="match status" value="1"/>
</dbReference>
<dbReference type="SUPFAM" id="SSF56553">
    <property type="entry name" value="Insert subdomain of RNA polymerase alpha subunit"/>
    <property type="match status" value="1"/>
</dbReference>
<evidence type="ECO:0000256" key="6">
    <source>
        <dbReference type="ARBA" id="ARBA00022695"/>
    </source>
</evidence>
<dbReference type="GO" id="GO:0003677">
    <property type="term" value="F:DNA binding"/>
    <property type="evidence" value="ECO:0007669"/>
    <property type="project" value="UniProtKB-UniRule"/>
</dbReference>
<dbReference type="InterPro" id="IPR011262">
    <property type="entry name" value="DNA-dir_RNA_pol_insert"/>
</dbReference>
<proteinExistence type="inferred from homology"/>
<evidence type="ECO:0000256" key="4">
    <source>
        <dbReference type="ARBA" id="ARBA00022478"/>
    </source>
</evidence>
<dbReference type="EMBL" id="SGBB01000001">
    <property type="protein sequence ID" value="RZD19374.1"/>
    <property type="molecule type" value="Genomic_DNA"/>
</dbReference>
<evidence type="ECO:0000313" key="14">
    <source>
        <dbReference type="EMBL" id="RZD19374.1"/>
    </source>
</evidence>
<accession>A0A519BQ34</accession>
<evidence type="ECO:0000256" key="11">
    <source>
        <dbReference type="HAMAP-Rule" id="MF_00059"/>
    </source>
</evidence>
<sequence>MKKNWLSLIKPKRIEFEKDTYTDYYGKLIVEPLERGFGITVGNSLRRILLSSIVGHKISEVKFDNVYHEFSTIPGIIEDVTEIILNLKEVDFNLLSDGAETVYLDIDREGDVFAADIKTSHNIEVINKEKKLFTISKGGYFKAEMLVTSGRGYVSSEVIKREDTPLGTITLDVAYSPIKKVTIDVSYARVGKIIDYDKLVMEIFTNGYLTPEDALKEASWIMQDQLSVFVSFEEMEQMTPKNINASEETVKEEKNNDNLNKSVDELELSVRSANCLKNADIKTLYELVQKSENEMLRTKNFGRKSLNEIKEVLATMGLSLGMKLDNVKNIEEKKENNQESNI</sequence>
<dbReference type="Gene3D" id="2.170.120.12">
    <property type="entry name" value="DNA-directed RNA polymerase, insert domain"/>
    <property type="match status" value="1"/>
</dbReference>
<dbReference type="InterPro" id="IPR011263">
    <property type="entry name" value="DNA-dir_RNA_pol_RpoA/D/Rpb3"/>
</dbReference>
<evidence type="ECO:0000256" key="2">
    <source>
        <dbReference type="ARBA" id="ARBA00012418"/>
    </source>
</evidence>
<comment type="similarity">
    <text evidence="1 11">Belongs to the RNA polymerase alpha chain family.</text>
</comment>
<dbReference type="Proteomes" id="UP000319296">
    <property type="component" value="Unassembled WGS sequence"/>
</dbReference>
<evidence type="ECO:0000256" key="5">
    <source>
        <dbReference type="ARBA" id="ARBA00022679"/>
    </source>
</evidence>
<evidence type="ECO:0000256" key="9">
    <source>
        <dbReference type="ARBA" id="ARBA00033070"/>
    </source>
</evidence>
<keyword evidence="6 11" id="KW-0548">Nucleotidyltransferase</keyword>
<dbReference type="Pfam" id="PF03118">
    <property type="entry name" value="RNA_pol_A_CTD"/>
    <property type="match status" value="1"/>
</dbReference>
<comment type="catalytic activity">
    <reaction evidence="10 11">
        <text>RNA(n) + a ribonucleoside 5'-triphosphate = RNA(n+1) + diphosphate</text>
        <dbReference type="Rhea" id="RHEA:21248"/>
        <dbReference type="Rhea" id="RHEA-COMP:14527"/>
        <dbReference type="Rhea" id="RHEA-COMP:17342"/>
        <dbReference type="ChEBI" id="CHEBI:33019"/>
        <dbReference type="ChEBI" id="CHEBI:61557"/>
        <dbReference type="ChEBI" id="CHEBI:140395"/>
        <dbReference type="EC" id="2.7.7.6"/>
    </reaction>
</comment>
<comment type="function">
    <text evidence="11">DNA-dependent RNA polymerase catalyzes the transcription of DNA into RNA using the four ribonucleoside triphosphates as substrates.</text>
</comment>
<feature type="region of interest" description="Alpha N-terminal domain (alpha-NTD)" evidence="11">
    <location>
        <begin position="1"/>
        <end position="233"/>
    </location>
</feature>
<dbReference type="GO" id="GO:0000428">
    <property type="term" value="C:DNA-directed RNA polymerase complex"/>
    <property type="evidence" value="ECO:0007669"/>
    <property type="project" value="UniProtKB-KW"/>
</dbReference>
<dbReference type="GO" id="GO:0003899">
    <property type="term" value="F:DNA-directed RNA polymerase activity"/>
    <property type="evidence" value="ECO:0007669"/>
    <property type="project" value="UniProtKB-UniRule"/>
</dbReference>
<comment type="domain">
    <text evidence="11">The N-terminal domain is essential for RNAP assembly and basal transcription, whereas the C-terminal domain is involved in interaction with transcriptional regulators and with upstream promoter elements.</text>
</comment>
<dbReference type="NCBIfam" id="NF003513">
    <property type="entry name" value="PRK05182.1-2"/>
    <property type="match status" value="1"/>
</dbReference>
<feature type="region of interest" description="Alpha C-terminal domain (alpha-CTD)" evidence="11">
    <location>
        <begin position="259"/>
        <end position="342"/>
    </location>
</feature>
<dbReference type="InterPro" id="IPR036603">
    <property type="entry name" value="RBP11-like"/>
</dbReference>
<dbReference type="InterPro" id="IPR011773">
    <property type="entry name" value="DNA-dir_RpoA"/>
</dbReference>
<dbReference type="HAMAP" id="MF_00059">
    <property type="entry name" value="RNApol_bact_RpoA"/>
    <property type="match status" value="1"/>
</dbReference>
<keyword evidence="4 11" id="KW-0240">DNA-directed RNA polymerase</keyword>
<organism evidence="14 15">
    <name type="scientific">Candidatus Acididesulfobacter diazotrophicus</name>
    <dbReference type="NCBI Taxonomy" id="2597226"/>
    <lineage>
        <taxon>Bacteria</taxon>
        <taxon>Deltaproteobacteria</taxon>
        <taxon>Candidatus Acidulodesulfobacterales</taxon>
        <taxon>Candidatus Acididesulfobacter</taxon>
    </lineage>
</organism>
<keyword evidence="12" id="KW-0175">Coiled coil</keyword>
<evidence type="ECO:0000256" key="3">
    <source>
        <dbReference type="ARBA" id="ARBA00015972"/>
    </source>
</evidence>
<gene>
    <name evidence="11" type="primary">rpoA</name>
    <name evidence="14" type="ORF">EVG15_00355</name>
</gene>
<dbReference type="Gene3D" id="1.10.150.20">
    <property type="entry name" value="5' to 3' exonuclease, C-terminal subdomain"/>
    <property type="match status" value="1"/>
</dbReference>
<evidence type="ECO:0000256" key="12">
    <source>
        <dbReference type="SAM" id="Coils"/>
    </source>
</evidence>
<dbReference type="InterPro" id="IPR011260">
    <property type="entry name" value="RNAP_asu_C"/>
</dbReference>
<comment type="subunit">
    <text evidence="11">Homodimer. The RNAP catalytic core consists of 2 alpha, 1 beta, 1 beta' and 1 omega subunit. When a sigma factor is associated with the core the holoenzyme is formed, which can initiate transcription.</text>
</comment>
<name>A0A519BQ34_9DELT</name>
<dbReference type="GO" id="GO:0005737">
    <property type="term" value="C:cytoplasm"/>
    <property type="evidence" value="ECO:0007669"/>
    <property type="project" value="UniProtKB-ARBA"/>
</dbReference>
<dbReference type="SUPFAM" id="SSF55257">
    <property type="entry name" value="RBP11-like subunits of RNA polymerase"/>
    <property type="match status" value="1"/>
</dbReference>
<dbReference type="Pfam" id="PF01000">
    <property type="entry name" value="RNA_pol_A_bac"/>
    <property type="match status" value="1"/>
</dbReference>
<feature type="domain" description="DNA-directed RNA polymerase RpoA/D/Rpb3-type" evidence="13">
    <location>
        <begin position="25"/>
        <end position="232"/>
    </location>
</feature>
<dbReference type="CDD" id="cd06928">
    <property type="entry name" value="RNAP_alpha_NTD"/>
    <property type="match status" value="1"/>
</dbReference>
<evidence type="ECO:0000256" key="1">
    <source>
        <dbReference type="ARBA" id="ARBA00007123"/>
    </source>
</evidence>
<dbReference type="SUPFAM" id="SSF47789">
    <property type="entry name" value="C-terminal domain of RNA polymerase alpha subunit"/>
    <property type="match status" value="1"/>
</dbReference>
<protein>
    <recommendedName>
        <fullName evidence="3 11">DNA-directed RNA polymerase subunit alpha</fullName>
        <shortName evidence="11">RNAP subunit alpha</shortName>
        <ecNumber evidence="2 11">2.7.7.6</ecNumber>
    </recommendedName>
    <alternativeName>
        <fullName evidence="9 11">RNA polymerase subunit alpha</fullName>
    </alternativeName>
    <alternativeName>
        <fullName evidence="8 11">Transcriptase subunit alpha</fullName>
    </alternativeName>
</protein>
<keyword evidence="7 11" id="KW-0804">Transcription</keyword>
<evidence type="ECO:0000259" key="13">
    <source>
        <dbReference type="SMART" id="SM00662"/>
    </source>
</evidence>
<reference evidence="14 15" key="1">
    <citation type="journal article" date="2019" name="ISME J.">
        <title>Insights into ecological role of a new deltaproteobacterial order Candidatus Acidulodesulfobacterales by metagenomics and metatranscriptomics.</title>
        <authorList>
            <person name="Tan S."/>
            <person name="Liu J."/>
            <person name="Fang Y."/>
            <person name="Hedlund B.P."/>
            <person name="Lian Z.H."/>
            <person name="Huang L.Y."/>
            <person name="Li J.T."/>
            <person name="Huang L.N."/>
            <person name="Li W.J."/>
            <person name="Jiang H.C."/>
            <person name="Dong H.L."/>
            <person name="Shu W.S."/>
        </authorList>
    </citation>
    <scope>NUCLEOTIDE SEQUENCE [LARGE SCALE GENOMIC DNA]</scope>
    <source>
        <strain evidence="14">AP1</strain>
    </source>
</reference>